<dbReference type="AlphaFoldDB" id="A0AA35TQF3"/>
<sequence length="107" mass="13353">MERYTNDTQKRTNQRLRIPAEYTQQWHPEDPTSHHTQYHTHCPDKPVQFHWSGWWRVYYRHTEEPPRPCSLNIRDCQWYLHSLHASHTDLILHSIHQYLWKQYYLLS</sequence>
<comment type="caution">
    <text evidence="1">The sequence shown here is derived from an EMBL/GenBank/DDBJ whole genome shotgun (WGS) entry which is preliminary data.</text>
</comment>
<organism evidence="1 2">
    <name type="scientific">Geodia barretti</name>
    <name type="common">Barrett's horny sponge</name>
    <dbReference type="NCBI Taxonomy" id="519541"/>
    <lineage>
        <taxon>Eukaryota</taxon>
        <taxon>Metazoa</taxon>
        <taxon>Porifera</taxon>
        <taxon>Demospongiae</taxon>
        <taxon>Heteroscleromorpha</taxon>
        <taxon>Tetractinellida</taxon>
        <taxon>Astrophorina</taxon>
        <taxon>Geodiidae</taxon>
        <taxon>Geodia</taxon>
    </lineage>
</organism>
<protein>
    <submittedName>
        <fullName evidence="1">Uncharacterized protein</fullName>
    </submittedName>
</protein>
<proteinExistence type="predicted"/>
<keyword evidence="2" id="KW-1185">Reference proteome</keyword>
<dbReference type="Proteomes" id="UP001174909">
    <property type="component" value="Unassembled WGS sequence"/>
</dbReference>
<evidence type="ECO:0000313" key="1">
    <source>
        <dbReference type="EMBL" id="CAI8052112.1"/>
    </source>
</evidence>
<evidence type="ECO:0000313" key="2">
    <source>
        <dbReference type="Proteomes" id="UP001174909"/>
    </source>
</evidence>
<name>A0AA35TQF3_GEOBA</name>
<accession>A0AA35TQF3</accession>
<dbReference type="EMBL" id="CASHTH010003985">
    <property type="protein sequence ID" value="CAI8052112.1"/>
    <property type="molecule type" value="Genomic_DNA"/>
</dbReference>
<reference evidence="1" key="1">
    <citation type="submission" date="2023-03" db="EMBL/GenBank/DDBJ databases">
        <authorList>
            <person name="Steffen K."/>
            <person name="Cardenas P."/>
        </authorList>
    </citation>
    <scope>NUCLEOTIDE SEQUENCE</scope>
</reference>
<gene>
    <name evidence="1" type="ORF">GBAR_LOCUS28528</name>
</gene>